<comment type="caution">
    <text evidence="8">The sequence shown here is derived from an EMBL/GenBank/DDBJ whole genome shotgun (WGS) entry which is preliminary data.</text>
</comment>
<evidence type="ECO:0000313" key="9">
    <source>
        <dbReference type="Proteomes" id="UP000215335"/>
    </source>
</evidence>
<protein>
    <recommendedName>
        <fullName evidence="7">Peptidase S1 domain-containing protein</fullName>
    </recommendedName>
</protein>
<dbReference type="InterPro" id="IPR001254">
    <property type="entry name" value="Trypsin_dom"/>
</dbReference>
<reference evidence="8 9" key="1">
    <citation type="journal article" date="2017" name="Curr. Biol.">
        <title>The Evolution of Venom by Co-option of Single-Copy Genes.</title>
        <authorList>
            <person name="Martinson E.O."/>
            <person name="Mrinalini"/>
            <person name="Kelkar Y.D."/>
            <person name="Chang C.H."/>
            <person name="Werren J.H."/>
        </authorList>
    </citation>
    <scope>NUCLEOTIDE SEQUENCE [LARGE SCALE GENOMIC DNA]</scope>
    <source>
        <strain evidence="8 9">Alberta</strain>
        <tissue evidence="8">Whole body</tissue>
    </source>
</reference>
<keyword evidence="5" id="KW-1015">Disulfide bond</keyword>
<evidence type="ECO:0000256" key="6">
    <source>
        <dbReference type="SAM" id="SignalP"/>
    </source>
</evidence>
<evidence type="ECO:0000256" key="5">
    <source>
        <dbReference type="ARBA" id="ARBA00023157"/>
    </source>
</evidence>
<evidence type="ECO:0000259" key="7">
    <source>
        <dbReference type="PROSITE" id="PS50240"/>
    </source>
</evidence>
<dbReference type="Pfam" id="PF00089">
    <property type="entry name" value="Trypsin"/>
    <property type="match status" value="1"/>
</dbReference>
<comment type="similarity">
    <text evidence="1">Belongs to the peptidase S1 family.</text>
</comment>
<feature type="signal peptide" evidence="6">
    <location>
        <begin position="1"/>
        <end position="17"/>
    </location>
</feature>
<keyword evidence="2" id="KW-0645">Protease</keyword>
<dbReference type="GO" id="GO:0004252">
    <property type="term" value="F:serine-type endopeptidase activity"/>
    <property type="evidence" value="ECO:0007669"/>
    <property type="project" value="InterPro"/>
</dbReference>
<dbReference type="SUPFAM" id="SSF50494">
    <property type="entry name" value="Trypsin-like serine proteases"/>
    <property type="match status" value="1"/>
</dbReference>
<evidence type="ECO:0000313" key="8">
    <source>
        <dbReference type="EMBL" id="OXU26591.1"/>
    </source>
</evidence>
<dbReference type="InterPro" id="IPR018114">
    <property type="entry name" value="TRYPSIN_HIS"/>
</dbReference>
<proteinExistence type="inferred from homology"/>
<keyword evidence="4" id="KW-0720">Serine protease</keyword>
<dbReference type="EMBL" id="NNAY01000775">
    <property type="protein sequence ID" value="OXU26591.1"/>
    <property type="molecule type" value="Genomic_DNA"/>
</dbReference>
<keyword evidence="3" id="KW-0378">Hydrolase</keyword>
<dbReference type="InterPro" id="IPR050430">
    <property type="entry name" value="Peptidase_S1"/>
</dbReference>
<dbReference type="PRINTS" id="PR00722">
    <property type="entry name" value="CHYMOTRYPSIN"/>
</dbReference>
<accession>A0A232F6Z2</accession>
<dbReference type="STRING" id="543379.A0A232F6Z2"/>
<dbReference type="OrthoDB" id="8189841at2759"/>
<dbReference type="InterPro" id="IPR001314">
    <property type="entry name" value="Peptidase_S1A"/>
</dbReference>
<organism evidence="8 9">
    <name type="scientific">Trichomalopsis sarcophagae</name>
    <dbReference type="NCBI Taxonomy" id="543379"/>
    <lineage>
        <taxon>Eukaryota</taxon>
        <taxon>Metazoa</taxon>
        <taxon>Ecdysozoa</taxon>
        <taxon>Arthropoda</taxon>
        <taxon>Hexapoda</taxon>
        <taxon>Insecta</taxon>
        <taxon>Pterygota</taxon>
        <taxon>Neoptera</taxon>
        <taxon>Endopterygota</taxon>
        <taxon>Hymenoptera</taxon>
        <taxon>Apocrita</taxon>
        <taxon>Proctotrupomorpha</taxon>
        <taxon>Chalcidoidea</taxon>
        <taxon>Pteromalidae</taxon>
        <taxon>Pteromalinae</taxon>
        <taxon>Trichomalopsis</taxon>
    </lineage>
</organism>
<dbReference type="InterPro" id="IPR043504">
    <property type="entry name" value="Peptidase_S1_PA_chymotrypsin"/>
</dbReference>
<keyword evidence="9" id="KW-1185">Reference proteome</keyword>
<evidence type="ECO:0000256" key="3">
    <source>
        <dbReference type="ARBA" id="ARBA00022801"/>
    </source>
</evidence>
<evidence type="ECO:0000256" key="4">
    <source>
        <dbReference type="ARBA" id="ARBA00022825"/>
    </source>
</evidence>
<dbReference type="PROSITE" id="PS50240">
    <property type="entry name" value="TRYPSIN_DOM"/>
    <property type="match status" value="1"/>
</dbReference>
<dbReference type="InterPro" id="IPR009003">
    <property type="entry name" value="Peptidase_S1_PA"/>
</dbReference>
<dbReference type="SMART" id="SM00020">
    <property type="entry name" value="Tryp_SPc"/>
    <property type="match status" value="1"/>
</dbReference>
<feature type="chain" id="PRO_5012692063" description="Peptidase S1 domain-containing protein" evidence="6">
    <location>
        <begin position="18"/>
        <end position="274"/>
    </location>
</feature>
<keyword evidence="6" id="KW-0732">Signal</keyword>
<dbReference type="PROSITE" id="PS00134">
    <property type="entry name" value="TRYPSIN_HIS"/>
    <property type="match status" value="1"/>
</dbReference>
<sequence length="274" mass="30502">MLRYALLLFVGASLCAAARIPKILGGKDADPTAYKYHVAILELLEDGSTRHVCSGAIIDRRFVLTAAHCVYERNSPELVVRAGGNMPPPEGKPHHEKRVFRQVAKIMYPKDYIKDARYHEYDVAVLKIKGTFDLVDQEHFKKVYLPVIDDDFEGKSSVVSGYGVHDANQKAPKVEGDGFKSLKTRVISNDECQSTRSFILTRGSLCTLSIQEKGHTCNGDGGDPLIYDNQLIGILNAPSTCDSKRPELFTRVSTYVPLIKKILSGRVLSDIEYR</sequence>
<feature type="domain" description="Peptidase S1" evidence="7">
    <location>
        <begin position="23"/>
        <end position="264"/>
    </location>
</feature>
<dbReference type="Gene3D" id="2.40.10.10">
    <property type="entry name" value="Trypsin-like serine proteases"/>
    <property type="match status" value="1"/>
</dbReference>
<evidence type="ECO:0000256" key="2">
    <source>
        <dbReference type="ARBA" id="ARBA00022670"/>
    </source>
</evidence>
<dbReference type="GO" id="GO:0006508">
    <property type="term" value="P:proteolysis"/>
    <property type="evidence" value="ECO:0007669"/>
    <property type="project" value="UniProtKB-KW"/>
</dbReference>
<gene>
    <name evidence="8" type="ORF">TSAR_012029</name>
</gene>
<dbReference type="PANTHER" id="PTHR24276">
    <property type="entry name" value="POLYSERASE-RELATED"/>
    <property type="match status" value="1"/>
</dbReference>
<dbReference type="AlphaFoldDB" id="A0A232F6Z2"/>
<evidence type="ECO:0000256" key="1">
    <source>
        <dbReference type="ARBA" id="ARBA00007664"/>
    </source>
</evidence>
<dbReference type="PANTHER" id="PTHR24276:SF98">
    <property type="entry name" value="FI18310P1-RELATED"/>
    <property type="match status" value="1"/>
</dbReference>
<dbReference type="CDD" id="cd00190">
    <property type="entry name" value="Tryp_SPc"/>
    <property type="match status" value="1"/>
</dbReference>
<dbReference type="Proteomes" id="UP000215335">
    <property type="component" value="Unassembled WGS sequence"/>
</dbReference>
<name>A0A232F6Z2_9HYME</name>